<dbReference type="SUPFAM" id="SSF51735">
    <property type="entry name" value="NAD(P)-binding Rossmann-fold domains"/>
    <property type="match status" value="1"/>
</dbReference>
<dbReference type="Pfam" id="PF01370">
    <property type="entry name" value="Epimerase"/>
    <property type="match status" value="1"/>
</dbReference>
<protein>
    <submittedName>
        <fullName evidence="3">UDP-glucose 4-epimerase</fullName>
    </submittedName>
</protein>
<dbReference type="STRING" id="1802461.A3B24_00195"/>
<dbReference type="InterPro" id="IPR036291">
    <property type="entry name" value="NAD(P)-bd_dom_sf"/>
</dbReference>
<dbReference type="Gene3D" id="3.40.50.720">
    <property type="entry name" value="NAD(P)-binding Rossmann-like Domain"/>
    <property type="match status" value="1"/>
</dbReference>
<evidence type="ECO:0000313" key="4">
    <source>
        <dbReference type="Proteomes" id="UP000176917"/>
    </source>
</evidence>
<comment type="similarity">
    <text evidence="1">Belongs to the NAD(P)-dependent epimerase/dehydratase family.</text>
</comment>
<dbReference type="Gene3D" id="3.90.25.10">
    <property type="entry name" value="UDP-galactose 4-epimerase, domain 1"/>
    <property type="match status" value="1"/>
</dbReference>
<gene>
    <name evidence="3" type="ORF">A3B24_00195</name>
</gene>
<feature type="domain" description="NAD-dependent epimerase/dehydratase" evidence="2">
    <location>
        <begin position="5"/>
        <end position="236"/>
    </location>
</feature>
<evidence type="ECO:0000313" key="3">
    <source>
        <dbReference type="EMBL" id="OHA73597.1"/>
    </source>
</evidence>
<organism evidence="3 4">
    <name type="scientific">Candidatus Wildermuthbacteria bacterium RIFCSPLOWO2_01_FULL_48_16</name>
    <dbReference type="NCBI Taxonomy" id="1802461"/>
    <lineage>
        <taxon>Bacteria</taxon>
        <taxon>Candidatus Wildermuthiibacteriota</taxon>
    </lineage>
</organism>
<comment type="caution">
    <text evidence="3">The sequence shown here is derived from an EMBL/GenBank/DDBJ whole genome shotgun (WGS) entry which is preliminary data.</text>
</comment>
<evidence type="ECO:0000259" key="2">
    <source>
        <dbReference type="Pfam" id="PF01370"/>
    </source>
</evidence>
<sequence length="305" mass="33936">MKSCIVTGGAGFIGSHIVDRFIAKGYRVAVIDNLSTGKRSNVNPRAAFFKLDIQSPKVSGVFAKFKPRFVFHFAAQIDVRKSVADPVEDAKTNIVGSLNILEQCRRQHVRKIIFASSGGTIYGDASVVPTKETYPGNPMSPYGIAKYAVEHYLWYYWHVFQLPFVSLRLANIYGPRQNSKGEAGVIAIFTDAMLAGKQPVISGTGKQTRDFVFAADVVAAAMRAIAPKRIGVYNVGTAKETDINRIFSLLKRLTKSQVKKVYGEAKKGEQTRSCLSFGKIRKEMGWRPSYELHKGLQETVEWFKK</sequence>
<reference evidence="3 4" key="1">
    <citation type="journal article" date="2016" name="Nat. Commun.">
        <title>Thousands of microbial genomes shed light on interconnected biogeochemical processes in an aquifer system.</title>
        <authorList>
            <person name="Anantharaman K."/>
            <person name="Brown C.T."/>
            <person name="Hug L.A."/>
            <person name="Sharon I."/>
            <person name="Castelle C.J."/>
            <person name="Probst A.J."/>
            <person name="Thomas B.C."/>
            <person name="Singh A."/>
            <person name="Wilkins M.J."/>
            <person name="Karaoz U."/>
            <person name="Brodie E.L."/>
            <person name="Williams K.H."/>
            <person name="Hubbard S.S."/>
            <person name="Banfield J.F."/>
        </authorList>
    </citation>
    <scope>NUCLEOTIDE SEQUENCE [LARGE SCALE GENOMIC DNA]</scope>
</reference>
<dbReference type="PANTHER" id="PTHR43000">
    <property type="entry name" value="DTDP-D-GLUCOSE 4,6-DEHYDRATASE-RELATED"/>
    <property type="match status" value="1"/>
</dbReference>
<proteinExistence type="inferred from homology"/>
<dbReference type="EMBL" id="MHUG01000010">
    <property type="protein sequence ID" value="OHA73597.1"/>
    <property type="molecule type" value="Genomic_DNA"/>
</dbReference>
<evidence type="ECO:0000256" key="1">
    <source>
        <dbReference type="ARBA" id="ARBA00007637"/>
    </source>
</evidence>
<dbReference type="AlphaFoldDB" id="A0A1G2RLA2"/>
<dbReference type="InterPro" id="IPR001509">
    <property type="entry name" value="Epimerase_deHydtase"/>
</dbReference>
<accession>A0A1G2RLA2</accession>
<name>A0A1G2RLA2_9BACT</name>
<dbReference type="Proteomes" id="UP000176917">
    <property type="component" value="Unassembled WGS sequence"/>
</dbReference>